<evidence type="ECO:0000313" key="1">
    <source>
        <dbReference type="EMBL" id="GAH97881.1"/>
    </source>
</evidence>
<proteinExistence type="predicted"/>
<dbReference type="EMBL" id="BARV01002946">
    <property type="protein sequence ID" value="GAH97881.1"/>
    <property type="molecule type" value="Genomic_DNA"/>
</dbReference>
<organism evidence="1">
    <name type="scientific">marine sediment metagenome</name>
    <dbReference type="NCBI Taxonomy" id="412755"/>
    <lineage>
        <taxon>unclassified sequences</taxon>
        <taxon>metagenomes</taxon>
        <taxon>ecological metagenomes</taxon>
    </lineage>
</organism>
<protein>
    <submittedName>
        <fullName evidence="1">Uncharacterized protein</fullName>
    </submittedName>
</protein>
<accession>X1JT07</accession>
<sequence>MMAVIDKEMKVIDEFNINDKMKLKLRIGFYGGSERIDIREYA</sequence>
<feature type="non-terminal residue" evidence="1">
    <location>
        <position position="42"/>
    </location>
</feature>
<comment type="caution">
    <text evidence="1">The sequence shown here is derived from an EMBL/GenBank/DDBJ whole genome shotgun (WGS) entry which is preliminary data.</text>
</comment>
<gene>
    <name evidence="1" type="ORF">S06H3_07305</name>
</gene>
<dbReference type="AlphaFoldDB" id="X1JT07"/>
<reference evidence="1" key="1">
    <citation type="journal article" date="2014" name="Front. Microbiol.">
        <title>High frequency of phylogenetically diverse reductive dehalogenase-homologous genes in deep subseafloor sedimentary metagenomes.</title>
        <authorList>
            <person name="Kawai M."/>
            <person name="Futagami T."/>
            <person name="Toyoda A."/>
            <person name="Takaki Y."/>
            <person name="Nishi S."/>
            <person name="Hori S."/>
            <person name="Arai W."/>
            <person name="Tsubouchi T."/>
            <person name="Morono Y."/>
            <person name="Uchiyama I."/>
            <person name="Ito T."/>
            <person name="Fujiyama A."/>
            <person name="Inagaki F."/>
            <person name="Takami H."/>
        </authorList>
    </citation>
    <scope>NUCLEOTIDE SEQUENCE</scope>
    <source>
        <strain evidence="1">Expedition CK06-06</strain>
    </source>
</reference>
<name>X1JT07_9ZZZZ</name>